<sequence length="228" mass="25296">MSDEVHDRLQDLEGLTRSYARYSRNAGGLSSVLGGVLCLLAYFGGQLLHGVAVASAVLIAIPAVWLLAKGWMTRRYYQRWGHVEEQETPAERRTHWFCVGGVLLVALVITVGLAFAARPHPWSLAPGMIGYLALLWLLVPAAWRWLRSPLDFIVGVFLFCQAAMVSGGGYYPLIGTTHTPQATQMSLVALMFPLAALVMIANGVREHRQFQQLRQRLQQLRPGQEDEA</sequence>
<keyword evidence="3" id="KW-1185">Reference proteome</keyword>
<dbReference type="EMBL" id="MWIO01000032">
    <property type="protein sequence ID" value="THD06576.1"/>
    <property type="molecule type" value="Genomic_DNA"/>
</dbReference>
<evidence type="ECO:0000313" key="2">
    <source>
        <dbReference type="EMBL" id="THD06576.1"/>
    </source>
</evidence>
<keyword evidence="1" id="KW-0812">Transmembrane</keyword>
<feature type="transmembrane region" description="Helical" evidence="1">
    <location>
        <begin position="96"/>
        <end position="117"/>
    </location>
</feature>
<feature type="transmembrane region" description="Helical" evidence="1">
    <location>
        <begin position="185"/>
        <end position="204"/>
    </location>
</feature>
<dbReference type="OrthoDB" id="6049374at2"/>
<dbReference type="AlphaFoldDB" id="A0A4S3KDN1"/>
<feature type="transmembrane region" description="Helical" evidence="1">
    <location>
        <begin position="150"/>
        <end position="173"/>
    </location>
</feature>
<feature type="transmembrane region" description="Helical" evidence="1">
    <location>
        <begin position="26"/>
        <end position="44"/>
    </location>
</feature>
<protein>
    <submittedName>
        <fullName evidence="2">Uncharacterized protein</fullName>
    </submittedName>
</protein>
<dbReference type="Proteomes" id="UP000306317">
    <property type="component" value="Unassembled WGS sequence"/>
</dbReference>
<evidence type="ECO:0000256" key="1">
    <source>
        <dbReference type="SAM" id="Phobius"/>
    </source>
</evidence>
<comment type="caution">
    <text evidence="2">The sequence shown here is derived from an EMBL/GenBank/DDBJ whole genome shotgun (WGS) entry which is preliminary data.</text>
</comment>
<organism evidence="2 3">
    <name type="scientific">Rhodanobacter lindaniclasticus</name>
    <dbReference type="NCBI Taxonomy" id="75310"/>
    <lineage>
        <taxon>Bacteria</taxon>
        <taxon>Pseudomonadati</taxon>
        <taxon>Pseudomonadota</taxon>
        <taxon>Gammaproteobacteria</taxon>
        <taxon>Lysobacterales</taxon>
        <taxon>Rhodanobacteraceae</taxon>
        <taxon>Rhodanobacter</taxon>
    </lineage>
</organism>
<proteinExistence type="predicted"/>
<reference evidence="2 3" key="1">
    <citation type="submission" date="2017-02" db="EMBL/GenBank/DDBJ databases">
        <title>Whole genome sequencing of Rhodanobacter lindaniclasticus DSM 17932.</title>
        <authorList>
            <person name="Kumar S."/>
            <person name="Patil P."/>
            <person name="Patil P.B."/>
        </authorList>
    </citation>
    <scope>NUCLEOTIDE SEQUENCE [LARGE SCALE GENOMIC DNA]</scope>
    <source>
        <strain evidence="2 3">DSM 17932</strain>
    </source>
</reference>
<name>A0A4S3KDN1_9GAMM</name>
<evidence type="ECO:0000313" key="3">
    <source>
        <dbReference type="Proteomes" id="UP000306317"/>
    </source>
</evidence>
<dbReference type="RefSeq" id="WP_136258954.1">
    <property type="nucleotide sequence ID" value="NZ_MWIO01000032.1"/>
</dbReference>
<keyword evidence="1" id="KW-1133">Transmembrane helix</keyword>
<gene>
    <name evidence="2" type="ORF">B1991_12130</name>
</gene>
<feature type="transmembrane region" description="Helical" evidence="1">
    <location>
        <begin position="123"/>
        <end position="143"/>
    </location>
</feature>
<accession>A0A4S3KDN1</accession>
<feature type="transmembrane region" description="Helical" evidence="1">
    <location>
        <begin position="50"/>
        <end position="68"/>
    </location>
</feature>
<keyword evidence="1" id="KW-0472">Membrane</keyword>